<feature type="compositionally biased region" description="Polar residues" evidence="1">
    <location>
        <begin position="253"/>
        <end position="266"/>
    </location>
</feature>
<reference evidence="3" key="2">
    <citation type="submission" date="2013-12" db="EMBL/GenBank/DDBJ databases">
        <title>Evolution of pathogenesis and genome organization in the Tremellales.</title>
        <authorList>
            <person name="Cuomo C."/>
            <person name="Litvintseva A."/>
            <person name="Heitman J."/>
            <person name="Chen Y."/>
            <person name="Sun S."/>
            <person name="Springer D."/>
            <person name="Dromer F."/>
            <person name="Young S."/>
            <person name="Zeng Q."/>
            <person name="Chapman S."/>
            <person name="Gujja S."/>
            <person name="Saif S."/>
            <person name="Birren B."/>
        </authorList>
    </citation>
    <scope>NUCLEOTIDE SEQUENCE [LARGE SCALE GENOMIC DNA]</scope>
    <source>
        <strain evidence="3">BCC8398</strain>
    </source>
</reference>
<dbReference type="AlphaFoldDB" id="A0A1B9GY81"/>
<accession>A0A1B9GY81</accession>
<dbReference type="Proteomes" id="UP000092666">
    <property type="component" value="Unassembled WGS sequence"/>
</dbReference>
<feature type="region of interest" description="Disordered" evidence="1">
    <location>
        <begin position="176"/>
        <end position="206"/>
    </location>
</feature>
<protein>
    <submittedName>
        <fullName evidence="2">Uncharacterized protein</fullName>
    </submittedName>
</protein>
<reference evidence="2 3" key="1">
    <citation type="submission" date="2013-07" db="EMBL/GenBank/DDBJ databases">
        <title>The Genome Sequence of Cryptococcus heveanensis BCC8398.</title>
        <authorList>
            <consortium name="The Broad Institute Genome Sequencing Platform"/>
            <person name="Cuomo C."/>
            <person name="Litvintseva A."/>
            <person name="Chen Y."/>
            <person name="Heitman J."/>
            <person name="Sun S."/>
            <person name="Springer D."/>
            <person name="Dromer F."/>
            <person name="Young S.K."/>
            <person name="Zeng Q."/>
            <person name="Gargeya S."/>
            <person name="Fitzgerald M."/>
            <person name="Abouelleil A."/>
            <person name="Alvarado L."/>
            <person name="Berlin A.M."/>
            <person name="Chapman S.B."/>
            <person name="Dewar J."/>
            <person name="Goldberg J."/>
            <person name="Griggs A."/>
            <person name="Gujja S."/>
            <person name="Hansen M."/>
            <person name="Howarth C."/>
            <person name="Imamovic A."/>
            <person name="Larimer J."/>
            <person name="McCowan C."/>
            <person name="Murphy C."/>
            <person name="Pearson M."/>
            <person name="Priest M."/>
            <person name="Roberts A."/>
            <person name="Saif S."/>
            <person name="Shea T."/>
            <person name="Sykes S."/>
            <person name="Wortman J."/>
            <person name="Nusbaum C."/>
            <person name="Birren B."/>
        </authorList>
    </citation>
    <scope>NUCLEOTIDE SEQUENCE [LARGE SCALE GENOMIC DNA]</scope>
    <source>
        <strain evidence="2 3">BCC8398</strain>
    </source>
</reference>
<keyword evidence="3" id="KW-1185">Reference proteome</keyword>
<name>A0A1B9GY81_9TREE</name>
<evidence type="ECO:0000313" key="2">
    <source>
        <dbReference type="EMBL" id="OCF35966.1"/>
    </source>
</evidence>
<feature type="region of interest" description="Disordered" evidence="1">
    <location>
        <begin position="230"/>
        <end position="289"/>
    </location>
</feature>
<organism evidence="2 3">
    <name type="scientific">Kwoniella heveanensis BCC8398</name>
    <dbReference type="NCBI Taxonomy" id="1296120"/>
    <lineage>
        <taxon>Eukaryota</taxon>
        <taxon>Fungi</taxon>
        <taxon>Dikarya</taxon>
        <taxon>Basidiomycota</taxon>
        <taxon>Agaricomycotina</taxon>
        <taxon>Tremellomycetes</taxon>
        <taxon>Tremellales</taxon>
        <taxon>Cryptococcaceae</taxon>
        <taxon>Kwoniella</taxon>
    </lineage>
</organism>
<feature type="region of interest" description="Disordered" evidence="1">
    <location>
        <begin position="96"/>
        <end position="117"/>
    </location>
</feature>
<feature type="compositionally biased region" description="Polar residues" evidence="1">
    <location>
        <begin position="55"/>
        <end position="74"/>
    </location>
</feature>
<sequence length="398" mass="43077">MSDYWSPRLRGINTAYPPSISTPAAAGGYSRRGSLQDPSETYAVRHDPRPYPSGRCTSPSGFPYSAPTTSASPVQIPLTTRYNPRDLGSGLATAFADEPDSYGHPNYSSHRRNSHNDPYIPESTFPRGRPPSAYSQGVSYGFRRPSFAGDPDLEEECDVGNLAEQLAGASIVNPGRAHATYSHPMSTPQPSPPHHRRGSRSYAVPPTFASPCPSVGGPVGTMPFTPVSTHSGAFPHMPQTTSWGQPGFYGPSGASTSPRDSRGQWSSKRRPSVYESSVAAPSDASNVTTATKVPNGVDCEFEISHGDFSIYKHGEWAKVICRDAESLGQIVFKHEELSRGKPDSERTFDLADYTQATIMKGEASNRTAGTDLQWVWMDFLERAPSKRDEKDTAPGSGK</sequence>
<dbReference type="EMBL" id="KI669497">
    <property type="protein sequence ID" value="OCF35966.1"/>
    <property type="molecule type" value="Genomic_DNA"/>
</dbReference>
<evidence type="ECO:0000256" key="1">
    <source>
        <dbReference type="SAM" id="MobiDB-lite"/>
    </source>
</evidence>
<feature type="region of interest" description="Disordered" evidence="1">
    <location>
        <begin position="1"/>
        <end position="74"/>
    </location>
</feature>
<gene>
    <name evidence="2" type="ORF">I316_02461</name>
</gene>
<evidence type="ECO:0000313" key="3">
    <source>
        <dbReference type="Proteomes" id="UP000092666"/>
    </source>
</evidence>
<proteinExistence type="predicted"/>